<comment type="caution">
    <text evidence="2">The sequence shown here is derived from an EMBL/GenBank/DDBJ whole genome shotgun (WGS) entry which is preliminary data.</text>
</comment>
<evidence type="ECO:0000313" key="2">
    <source>
        <dbReference type="EMBL" id="GFY01757.1"/>
    </source>
</evidence>
<sequence>MGMQIKRYGTNQVRVRRSQSIGNPRQPHESMDPTCQQGTVQSGRGSMMVWSVCSWHDMGPLIHLDTTLTGGRRYLHPPLTPSDLWTALQDSWCQLPPALLQTLIESIPRPITTLLCLRGGLSRY</sequence>
<dbReference type="Proteomes" id="UP000887159">
    <property type="component" value="Unassembled WGS sequence"/>
</dbReference>
<name>A0A8X6RU02_TRICX</name>
<dbReference type="AlphaFoldDB" id="A0A8X6RU02"/>
<protein>
    <submittedName>
        <fullName evidence="2">Uncharacterized protein</fullName>
    </submittedName>
</protein>
<gene>
    <name evidence="2" type="primary">AVEN_201141_1</name>
    <name evidence="2" type="ORF">TNCV_1467491</name>
</gene>
<accession>A0A8X6RU02</accession>
<dbReference type="GO" id="GO:0003676">
    <property type="term" value="F:nucleic acid binding"/>
    <property type="evidence" value="ECO:0007669"/>
    <property type="project" value="InterPro"/>
</dbReference>
<feature type="compositionally biased region" description="Polar residues" evidence="1">
    <location>
        <begin position="9"/>
        <end position="23"/>
    </location>
</feature>
<proteinExistence type="predicted"/>
<evidence type="ECO:0000256" key="1">
    <source>
        <dbReference type="SAM" id="MobiDB-lite"/>
    </source>
</evidence>
<reference evidence="2" key="1">
    <citation type="submission" date="2020-08" db="EMBL/GenBank/DDBJ databases">
        <title>Multicomponent nature underlies the extraordinary mechanical properties of spider dragline silk.</title>
        <authorList>
            <person name="Kono N."/>
            <person name="Nakamura H."/>
            <person name="Mori M."/>
            <person name="Yoshida Y."/>
            <person name="Ohtoshi R."/>
            <person name="Malay A.D."/>
            <person name="Moran D.A.P."/>
            <person name="Tomita M."/>
            <person name="Numata K."/>
            <person name="Arakawa K."/>
        </authorList>
    </citation>
    <scope>NUCLEOTIDE SEQUENCE</scope>
</reference>
<dbReference type="InterPro" id="IPR036397">
    <property type="entry name" value="RNaseH_sf"/>
</dbReference>
<keyword evidence="3" id="KW-1185">Reference proteome</keyword>
<dbReference type="EMBL" id="BMAU01021230">
    <property type="protein sequence ID" value="GFY01757.1"/>
    <property type="molecule type" value="Genomic_DNA"/>
</dbReference>
<dbReference type="Gene3D" id="3.30.420.10">
    <property type="entry name" value="Ribonuclease H-like superfamily/Ribonuclease H"/>
    <property type="match status" value="1"/>
</dbReference>
<evidence type="ECO:0000313" key="3">
    <source>
        <dbReference type="Proteomes" id="UP000887159"/>
    </source>
</evidence>
<feature type="region of interest" description="Disordered" evidence="1">
    <location>
        <begin position="1"/>
        <end position="39"/>
    </location>
</feature>
<organism evidence="2 3">
    <name type="scientific">Trichonephila clavipes</name>
    <name type="common">Golden silk orbweaver</name>
    <name type="synonym">Nephila clavipes</name>
    <dbReference type="NCBI Taxonomy" id="2585209"/>
    <lineage>
        <taxon>Eukaryota</taxon>
        <taxon>Metazoa</taxon>
        <taxon>Ecdysozoa</taxon>
        <taxon>Arthropoda</taxon>
        <taxon>Chelicerata</taxon>
        <taxon>Arachnida</taxon>
        <taxon>Araneae</taxon>
        <taxon>Araneomorphae</taxon>
        <taxon>Entelegynae</taxon>
        <taxon>Araneoidea</taxon>
        <taxon>Nephilidae</taxon>
        <taxon>Trichonephila</taxon>
    </lineage>
</organism>